<keyword evidence="2 6" id="KW-0812">Transmembrane</keyword>
<evidence type="ECO:0000256" key="3">
    <source>
        <dbReference type="ARBA" id="ARBA00022737"/>
    </source>
</evidence>
<feature type="non-terminal residue" evidence="7">
    <location>
        <position position="1"/>
    </location>
</feature>
<evidence type="ECO:0000256" key="5">
    <source>
        <dbReference type="ARBA" id="ARBA00023136"/>
    </source>
</evidence>
<dbReference type="PANTHER" id="PTHR46730:SF4">
    <property type="entry name" value="POLYCYSTIC KIDNEY DISEASE PROTEIN 1-LIKE 1"/>
    <property type="match status" value="1"/>
</dbReference>
<name>A0A553RDN0_9TELE</name>
<comment type="subcellular location">
    <subcellularLocation>
        <location evidence="1">Membrane</location>
    </subcellularLocation>
</comment>
<dbReference type="GO" id="GO:0006816">
    <property type="term" value="P:calcium ion transport"/>
    <property type="evidence" value="ECO:0007669"/>
    <property type="project" value="TreeGrafter"/>
</dbReference>
<evidence type="ECO:0008006" key="9">
    <source>
        <dbReference type="Google" id="ProtNLM"/>
    </source>
</evidence>
<dbReference type="EMBL" id="SRMA01024547">
    <property type="protein sequence ID" value="TRZ00290.1"/>
    <property type="molecule type" value="Genomic_DNA"/>
</dbReference>
<dbReference type="GO" id="GO:0005261">
    <property type="term" value="F:monoatomic cation channel activity"/>
    <property type="evidence" value="ECO:0007669"/>
    <property type="project" value="TreeGrafter"/>
</dbReference>
<dbReference type="PANTHER" id="PTHR46730">
    <property type="entry name" value="POLYCYSTIN-1"/>
    <property type="match status" value="1"/>
</dbReference>
<dbReference type="Proteomes" id="UP000316079">
    <property type="component" value="Unassembled WGS sequence"/>
</dbReference>
<keyword evidence="8" id="KW-1185">Reference proteome</keyword>
<evidence type="ECO:0000256" key="1">
    <source>
        <dbReference type="ARBA" id="ARBA00004370"/>
    </source>
</evidence>
<sequence>DSECSEKFLTLTRTALISAACELPICDKRVFAEKLHRLKDLTRISSQMTFHTTKQVVQHALDISSALAASKGGAEDVLDSGTLNALLSLLSGVLEGPVLSYKPGHWLSNKVMHASTQLILDFMLSNNISQYSVNTSVMQISAWKGDRSHSVTKTFDLTTFQLSDLQFHHWRSNRQQKPCVITWVAAYSQNLYGSSRNMEFCTEVADIRLFNCTTRREIKVRHLSTPVTIGFWRKEITEQSRQMLLLRSQVNIHQFNITALRLHRAVQITLEFSRPLEKPFPILLLFSVCVATGPVYLMLLNADYNKSTSNQYISRAVNYTLGVESVDCLSRDDRNQWKPREDCFPHAGISPRQIYCSCSHLASFAVSHETINSSFRSVDVSQFIHSETNCIPIVCSLVILALHLVLLGFCWKTDASLLKATGSFLLPENKVSEPFLYAITIDTGFRSRSRMTAKVPVVKTLL</sequence>
<evidence type="ECO:0000313" key="8">
    <source>
        <dbReference type="Proteomes" id="UP000316079"/>
    </source>
</evidence>
<comment type="caution">
    <text evidence="7">The sequence shown here is derived from an EMBL/GenBank/DDBJ whole genome shotgun (WGS) entry which is preliminary data.</text>
</comment>
<evidence type="ECO:0000313" key="7">
    <source>
        <dbReference type="EMBL" id="TRZ00290.1"/>
    </source>
</evidence>
<organism evidence="7 8">
    <name type="scientific">Danionella cerebrum</name>
    <dbReference type="NCBI Taxonomy" id="2873325"/>
    <lineage>
        <taxon>Eukaryota</taxon>
        <taxon>Metazoa</taxon>
        <taxon>Chordata</taxon>
        <taxon>Craniata</taxon>
        <taxon>Vertebrata</taxon>
        <taxon>Euteleostomi</taxon>
        <taxon>Actinopterygii</taxon>
        <taxon>Neopterygii</taxon>
        <taxon>Teleostei</taxon>
        <taxon>Ostariophysi</taxon>
        <taxon>Cypriniformes</taxon>
        <taxon>Danionidae</taxon>
        <taxon>Danioninae</taxon>
        <taxon>Danionella</taxon>
    </lineage>
</organism>
<keyword evidence="3" id="KW-0677">Repeat</keyword>
<proteinExistence type="predicted"/>
<protein>
    <recommendedName>
        <fullName evidence="9">GPS domain-containing protein</fullName>
    </recommendedName>
</protein>
<keyword evidence="5 6" id="KW-0472">Membrane</keyword>
<feature type="transmembrane region" description="Helical" evidence="6">
    <location>
        <begin position="280"/>
        <end position="299"/>
    </location>
</feature>
<dbReference type="STRING" id="623744.A0A553RDN0"/>
<gene>
    <name evidence="7" type="ORF">DNTS_009899</name>
</gene>
<keyword evidence="4 6" id="KW-1133">Transmembrane helix</keyword>
<dbReference type="GO" id="GO:0005886">
    <property type="term" value="C:plasma membrane"/>
    <property type="evidence" value="ECO:0007669"/>
    <property type="project" value="TreeGrafter"/>
</dbReference>
<evidence type="ECO:0000256" key="4">
    <source>
        <dbReference type="ARBA" id="ARBA00022989"/>
    </source>
</evidence>
<evidence type="ECO:0000256" key="2">
    <source>
        <dbReference type="ARBA" id="ARBA00022692"/>
    </source>
</evidence>
<accession>A0A553RDN0</accession>
<dbReference type="OrthoDB" id="10044145at2759"/>
<feature type="transmembrane region" description="Helical" evidence="6">
    <location>
        <begin position="391"/>
        <end position="411"/>
    </location>
</feature>
<evidence type="ECO:0000256" key="6">
    <source>
        <dbReference type="SAM" id="Phobius"/>
    </source>
</evidence>
<reference evidence="7 8" key="1">
    <citation type="journal article" date="2019" name="Sci. Data">
        <title>Hybrid genome assembly and annotation of Danionella translucida.</title>
        <authorList>
            <person name="Kadobianskyi M."/>
            <person name="Schulze L."/>
            <person name="Schuelke M."/>
            <person name="Judkewitz B."/>
        </authorList>
    </citation>
    <scope>NUCLEOTIDE SEQUENCE [LARGE SCALE GENOMIC DNA]</scope>
    <source>
        <strain evidence="7 8">Bolton</strain>
    </source>
</reference>
<dbReference type="AlphaFoldDB" id="A0A553RDN0"/>